<organism evidence="1 2">
    <name type="scientific">Alsobacter metallidurans</name>
    <dbReference type="NCBI Taxonomy" id="340221"/>
    <lineage>
        <taxon>Bacteria</taxon>
        <taxon>Pseudomonadati</taxon>
        <taxon>Pseudomonadota</taxon>
        <taxon>Alphaproteobacteria</taxon>
        <taxon>Hyphomicrobiales</taxon>
        <taxon>Alsobacteraceae</taxon>
        <taxon>Alsobacter</taxon>
    </lineage>
</organism>
<accession>A0A917MHN4</accession>
<dbReference type="EMBL" id="BMES01000002">
    <property type="protein sequence ID" value="GGH18795.1"/>
    <property type="molecule type" value="Genomic_DNA"/>
</dbReference>
<reference evidence="1" key="1">
    <citation type="journal article" date="2014" name="Int. J. Syst. Evol. Microbiol.">
        <title>Complete genome sequence of Corynebacterium casei LMG S-19264T (=DSM 44701T), isolated from a smear-ripened cheese.</title>
        <authorList>
            <consortium name="US DOE Joint Genome Institute (JGI-PGF)"/>
            <person name="Walter F."/>
            <person name="Albersmeier A."/>
            <person name="Kalinowski J."/>
            <person name="Ruckert C."/>
        </authorList>
    </citation>
    <scope>NUCLEOTIDE SEQUENCE</scope>
    <source>
        <strain evidence="1">CGMCC 1.12214</strain>
    </source>
</reference>
<keyword evidence="2" id="KW-1185">Reference proteome</keyword>
<proteinExistence type="predicted"/>
<gene>
    <name evidence="1" type="ORF">GCM10007036_21200</name>
</gene>
<protein>
    <submittedName>
        <fullName evidence="1">Uncharacterized protein</fullName>
    </submittedName>
</protein>
<evidence type="ECO:0000313" key="2">
    <source>
        <dbReference type="Proteomes" id="UP000603912"/>
    </source>
</evidence>
<dbReference type="Proteomes" id="UP000603912">
    <property type="component" value="Unassembled WGS sequence"/>
</dbReference>
<name>A0A917MHN4_9HYPH</name>
<comment type="caution">
    <text evidence="1">The sequence shown here is derived from an EMBL/GenBank/DDBJ whole genome shotgun (WGS) entry which is preliminary data.</text>
</comment>
<evidence type="ECO:0000313" key="1">
    <source>
        <dbReference type="EMBL" id="GGH18795.1"/>
    </source>
</evidence>
<dbReference type="AlphaFoldDB" id="A0A917MHN4"/>
<sequence>MSAKGHERAFGHSGAADLSWRAELRLPEILDQTGVCLNCMDGRGPIVMHLSDPSVSMLQQRTGQMRVLPGVYCKR</sequence>
<reference evidence="1" key="2">
    <citation type="submission" date="2020-09" db="EMBL/GenBank/DDBJ databases">
        <authorList>
            <person name="Sun Q."/>
            <person name="Zhou Y."/>
        </authorList>
    </citation>
    <scope>NUCLEOTIDE SEQUENCE</scope>
    <source>
        <strain evidence="1">CGMCC 1.12214</strain>
    </source>
</reference>